<accession>A0ACD5WE48</accession>
<reference evidence="1" key="2">
    <citation type="submission" date="2025-09" db="UniProtKB">
        <authorList>
            <consortium name="EnsemblPlants"/>
        </authorList>
    </citation>
    <scope>IDENTIFICATION</scope>
</reference>
<proteinExistence type="predicted"/>
<evidence type="ECO:0000313" key="1">
    <source>
        <dbReference type="EnsemblPlants" id="AVESA.00010b.r2.4AG0624900.1.CDS"/>
    </source>
</evidence>
<reference evidence="1" key="1">
    <citation type="submission" date="2021-05" db="EMBL/GenBank/DDBJ databases">
        <authorList>
            <person name="Scholz U."/>
            <person name="Mascher M."/>
            <person name="Fiebig A."/>
        </authorList>
    </citation>
    <scope>NUCLEOTIDE SEQUENCE [LARGE SCALE GENOMIC DNA]</scope>
</reference>
<keyword evidence="2" id="KW-1185">Reference proteome</keyword>
<name>A0ACD5WE48_AVESA</name>
<evidence type="ECO:0000313" key="2">
    <source>
        <dbReference type="Proteomes" id="UP001732700"/>
    </source>
</evidence>
<organism evidence="1 2">
    <name type="scientific">Avena sativa</name>
    <name type="common">Oat</name>
    <dbReference type="NCBI Taxonomy" id="4498"/>
    <lineage>
        <taxon>Eukaryota</taxon>
        <taxon>Viridiplantae</taxon>
        <taxon>Streptophyta</taxon>
        <taxon>Embryophyta</taxon>
        <taxon>Tracheophyta</taxon>
        <taxon>Spermatophyta</taxon>
        <taxon>Magnoliopsida</taxon>
        <taxon>Liliopsida</taxon>
        <taxon>Poales</taxon>
        <taxon>Poaceae</taxon>
        <taxon>BOP clade</taxon>
        <taxon>Pooideae</taxon>
        <taxon>Poodae</taxon>
        <taxon>Poeae</taxon>
        <taxon>Poeae Chloroplast Group 1 (Aveneae type)</taxon>
        <taxon>Aveninae</taxon>
        <taxon>Avena</taxon>
    </lineage>
</organism>
<sequence>MRNSKLLSAPHGSISSSHSKSGKVQRSPCRGGDATAACSHSPRPNGRRPMAASLRPPPPVASALRRSRAAVVVCASSSSSSSSSSAVSSAPKARFVARRSESASVRQLDRPLAEYMGLPASQYSVLDAERIERVDESTFRCYVYRFRFFALEVCPVLLVRVDEEPNGCCIRLLSCKLEGSPLVEAQNDKFSASMVNKVFCNNSSDGSTFQQLTSDATIEVTIDIPFPFQALPVEAIESSGRQVLEQLLRAMLPRFLKQLDKDYQAWASGDSSRKPLGTGEI</sequence>
<dbReference type="Proteomes" id="UP001732700">
    <property type="component" value="Chromosome 4A"/>
</dbReference>
<protein>
    <submittedName>
        <fullName evidence="1">Uncharacterized protein</fullName>
    </submittedName>
</protein>
<dbReference type="EnsemblPlants" id="AVESA.00010b.r2.4AG0624900.1">
    <property type="protein sequence ID" value="AVESA.00010b.r2.4AG0624900.1.CDS"/>
    <property type="gene ID" value="AVESA.00010b.r2.4AG0624900"/>
</dbReference>